<dbReference type="Gene3D" id="2.30.30.40">
    <property type="entry name" value="SH3 Domains"/>
    <property type="match status" value="1"/>
</dbReference>
<gene>
    <name evidence="3" type="ORF">ENR64_07140</name>
</gene>
<comment type="caution">
    <text evidence="3">The sequence shown here is derived from an EMBL/GenBank/DDBJ whole genome shotgun (WGS) entry which is preliminary data.</text>
</comment>
<name>A0A7C3PBX0_9CYAN</name>
<reference evidence="3" key="1">
    <citation type="journal article" date="2020" name="mSystems">
        <title>Genome- and Community-Level Interaction Insights into Carbon Utilization and Element Cycling Functions of Hydrothermarchaeota in Hydrothermal Sediment.</title>
        <authorList>
            <person name="Zhou Z."/>
            <person name="Liu Y."/>
            <person name="Xu W."/>
            <person name="Pan J."/>
            <person name="Luo Z.H."/>
            <person name="Li M."/>
        </authorList>
    </citation>
    <scope>NUCLEOTIDE SEQUENCE [LARGE SCALE GENOMIC DNA]</scope>
    <source>
        <strain evidence="3">SpSt-418</strain>
    </source>
</reference>
<proteinExistence type="predicted"/>
<keyword evidence="1" id="KW-0732">Signal</keyword>
<evidence type="ECO:0000259" key="2">
    <source>
        <dbReference type="PROSITE" id="PS51781"/>
    </source>
</evidence>
<sequence>MHIKKIAAVCLAGCVGAILSISAALAQLYTVTSNDLNVRRGPGTNFPVTYVLKKGDRVEVTRRQGDWAFIVGERGGEGWVFARYLRAEKPTPPTGGTNTNEIFKSTGTINNARYSGRGDAQMVIVRPSNNQASMSLTAGGFSIEYIGVVRSNFEGTIQLQVNKFRSSEMGYRTVSASGNCDIQASAGVIRRSFCTVTGSGIDHGRSNFTAR</sequence>
<feature type="domain" description="SH3b" evidence="2">
    <location>
        <begin position="26"/>
        <end position="89"/>
    </location>
</feature>
<accession>A0A7C3PBX0</accession>
<dbReference type="AlphaFoldDB" id="A0A7C3PBX0"/>
<evidence type="ECO:0000313" key="3">
    <source>
        <dbReference type="EMBL" id="HFM97532.1"/>
    </source>
</evidence>
<protein>
    <recommendedName>
        <fullName evidence="2">SH3b domain-containing protein</fullName>
    </recommendedName>
</protein>
<evidence type="ECO:0000256" key="1">
    <source>
        <dbReference type="SAM" id="SignalP"/>
    </source>
</evidence>
<dbReference type="Pfam" id="PF08239">
    <property type="entry name" value="SH3_3"/>
    <property type="match status" value="1"/>
</dbReference>
<dbReference type="InterPro" id="IPR003646">
    <property type="entry name" value="SH3-like_bac-type"/>
</dbReference>
<feature type="chain" id="PRO_5028469175" description="SH3b domain-containing protein" evidence="1">
    <location>
        <begin position="27"/>
        <end position="211"/>
    </location>
</feature>
<feature type="signal peptide" evidence="1">
    <location>
        <begin position="1"/>
        <end position="26"/>
    </location>
</feature>
<dbReference type="PROSITE" id="PS51781">
    <property type="entry name" value="SH3B"/>
    <property type="match status" value="1"/>
</dbReference>
<dbReference type="SMART" id="SM00287">
    <property type="entry name" value="SH3b"/>
    <property type="match status" value="1"/>
</dbReference>
<organism evidence="3">
    <name type="scientific">Oscillatoriales cyanobacterium SpSt-418</name>
    <dbReference type="NCBI Taxonomy" id="2282169"/>
    <lineage>
        <taxon>Bacteria</taxon>
        <taxon>Bacillati</taxon>
        <taxon>Cyanobacteriota</taxon>
        <taxon>Cyanophyceae</taxon>
        <taxon>Oscillatoriophycideae</taxon>
        <taxon>Oscillatoriales</taxon>
    </lineage>
</organism>
<dbReference type="EMBL" id="DSRU01000088">
    <property type="protein sequence ID" value="HFM97532.1"/>
    <property type="molecule type" value="Genomic_DNA"/>
</dbReference>